<feature type="non-terminal residue" evidence="1">
    <location>
        <position position="51"/>
    </location>
</feature>
<name>A0ACB6QEY1_9PLEO</name>
<evidence type="ECO:0000313" key="2">
    <source>
        <dbReference type="Proteomes" id="UP000799755"/>
    </source>
</evidence>
<reference evidence="1" key="1">
    <citation type="journal article" date="2020" name="Stud. Mycol.">
        <title>101 Dothideomycetes genomes: a test case for predicting lifestyles and emergence of pathogens.</title>
        <authorList>
            <person name="Haridas S."/>
            <person name="Albert R."/>
            <person name="Binder M."/>
            <person name="Bloem J."/>
            <person name="Labutti K."/>
            <person name="Salamov A."/>
            <person name="Andreopoulos B."/>
            <person name="Baker S."/>
            <person name="Barry K."/>
            <person name="Bills G."/>
            <person name="Bluhm B."/>
            <person name="Cannon C."/>
            <person name="Castanera R."/>
            <person name="Culley D."/>
            <person name="Daum C."/>
            <person name="Ezra D."/>
            <person name="Gonzalez J."/>
            <person name="Henrissat B."/>
            <person name="Kuo A."/>
            <person name="Liang C."/>
            <person name="Lipzen A."/>
            <person name="Lutzoni F."/>
            <person name="Magnuson J."/>
            <person name="Mondo S."/>
            <person name="Nolan M."/>
            <person name="Ohm R."/>
            <person name="Pangilinan J."/>
            <person name="Park H.-J."/>
            <person name="Ramirez L."/>
            <person name="Alfaro M."/>
            <person name="Sun H."/>
            <person name="Tritt A."/>
            <person name="Yoshinaga Y."/>
            <person name="Zwiers L.-H."/>
            <person name="Turgeon B."/>
            <person name="Goodwin S."/>
            <person name="Spatafora J."/>
            <person name="Crous P."/>
            <person name="Grigoriev I."/>
        </authorList>
    </citation>
    <scope>NUCLEOTIDE SEQUENCE</scope>
    <source>
        <strain evidence="1">ATCC 200398</strain>
    </source>
</reference>
<dbReference type="Proteomes" id="UP000799755">
    <property type="component" value="Unassembled WGS sequence"/>
</dbReference>
<keyword evidence="2" id="KW-1185">Reference proteome</keyword>
<sequence>EHEGWQRGQVASTNSWRWYQDAYPSKLRMWCASENDLTAWHAIHRAIGIKP</sequence>
<organism evidence="1 2">
    <name type="scientific">Lindgomyces ingoldianus</name>
    <dbReference type="NCBI Taxonomy" id="673940"/>
    <lineage>
        <taxon>Eukaryota</taxon>
        <taxon>Fungi</taxon>
        <taxon>Dikarya</taxon>
        <taxon>Ascomycota</taxon>
        <taxon>Pezizomycotina</taxon>
        <taxon>Dothideomycetes</taxon>
        <taxon>Pleosporomycetidae</taxon>
        <taxon>Pleosporales</taxon>
        <taxon>Lindgomycetaceae</taxon>
        <taxon>Lindgomyces</taxon>
    </lineage>
</organism>
<proteinExistence type="predicted"/>
<comment type="caution">
    <text evidence="1">The sequence shown here is derived from an EMBL/GenBank/DDBJ whole genome shotgun (WGS) entry which is preliminary data.</text>
</comment>
<dbReference type="EMBL" id="MU003532">
    <property type="protein sequence ID" value="KAF2465055.1"/>
    <property type="molecule type" value="Genomic_DNA"/>
</dbReference>
<evidence type="ECO:0000313" key="1">
    <source>
        <dbReference type="EMBL" id="KAF2465055.1"/>
    </source>
</evidence>
<accession>A0ACB6QEY1</accession>
<protein>
    <submittedName>
        <fullName evidence="1">Uncharacterized protein</fullName>
    </submittedName>
</protein>
<gene>
    <name evidence="1" type="ORF">BDR25DRAFT_203445</name>
</gene>
<feature type="non-terminal residue" evidence="1">
    <location>
        <position position="1"/>
    </location>
</feature>